<dbReference type="EMBL" id="CP158367">
    <property type="protein sequence ID" value="XBX74617.1"/>
    <property type="molecule type" value="Genomic_DNA"/>
</dbReference>
<evidence type="ECO:0000313" key="2">
    <source>
        <dbReference type="EMBL" id="XBX74617.1"/>
    </source>
</evidence>
<feature type="transmembrane region" description="Helical" evidence="1">
    <location>
        <begin position="111"/>
        <end position="129"/>
    </location>
</feature>
<keyword evidence="1" id="KW-0812">Transmembrane</keyword>
<feature type="transmembrane region" description="Helical" evidence="1">
    <location>
        <begin position="78"/>
        <end position="99"/>
    </location>
</feature>
<feature type="transmembrane region" description="Helical" evidence="1">
    <location>
        <begin position="184"/>
        <end position="204"/>
    </location>
</feature>
<accession>A0AAU7VKQ1</accession>
<dbReference type="PANTHER" id="PTHR40078:SF1">
    <property type="entry name" value="INTEGRAL MEMBRANE PROTEIN"/>
    <property type="match status" value="1"/>
</dbReference>
<organism evidence="2">
    <name type="scientific">Proteinivorax tanatarense</name>
    <dbReference type="NCBI Taxonomy" id="1260629"/>
    <lineage>
        <taxon>Bacteria</taxon>
        <taxon>Bacillati</taxon>
        <taxon>Bacillota</taxon>
        <taxon>Clostridia</taxon>
        <taxon>Eubacteriales</taxon>
        <taxon>Proteinivoracaceae</taxon>
        <taxon>Proteinivorax</taxon>
    </lineage>
</organism>
<dbReference type="InterPro" id="IPR038750">
    <property type="entry name" value="YczE/YyaS-like"/>
</dbReference>
<reference evidence="2" key="1">
    <citation type="journal article" date="2013" name="Extremophiles">
        <title>Proteinivorax tanatarense gen. nov., sp. nov., an anaerobic, haloalkaliphilic, proteolytic bacterium isolated from a decaying algal bloom, and proposal of Proteinivoraceae fam. nov.</title>
        <authorList>
            <person name="Kevbrin V."/>
            <person name="Boltyanskaya Y."/>
            <person name="Zhilina T."/>
            <person name="Kolganova T."/>
            <person name="Lavrentjeva E."/>
            <person name="Kuznetsov B."/>
        </authorList>
    </citation>
    <scope>NUCLEOTIDE SEQUENCE</scope>
    <source>
        <strain evidence="2">Z-910T</strain>
    </source>
</reference>
<feature type="transmembrane region" description="Helical" evidence="1">
    <location>
        <begin position="159"/>
        <end position="178"/>
    </location>
</feature>
<keyword evidence="1" id="KW-1133">Transmembrane helix</keyword>
<proteinExistence type="predicted"/>
<evidence type="ECO:0000256" key="1">
    <source>
        <dbReference type="SAM" id="Phobius"/>
    </source>
</evidence>
<keyword evidence="1" id="KW-0472">Membrane</keyword>
<dbReference type="Pfam" id="PF19700">
    <property type="entry name" value="DUF6198"/>
    <property type="match status" value="1"/>
</dbReference>
<reference evidence="2" key="2">
    <citation type="submission" date="2024-06" db="EMBL/GenBank/DDBJ databases">
        <authorList>
            <person name="Petrova K.O."/>
            <person name="Toshchakov S.V."/>
            <person name="Boltjanskaja Y.V."/>
            <person name="Kevbrin V."/>
        </authorList>
    </citation>
    <scope>NUCLEOTIDE SEQUENCE</scope>
    <source>
        <strain evidence="2">Z-910T</strain>
    </source>
</reference>
<dbReference type="PANTHER" id="PTHR40078">
    <property type="entry name" value="INTEGRAL MEMBRANE PROTEIN-RELATED"/>
    <property type="match status" value="1"/>
</dbReference>
<name>A0AAU7VKQ1_9FIRM</name>
<dbReference type="AlphaFoldDB" id="A0AAU7VKQ1"/>
<gene>
    <name evidence="2" type="ORF">PRVXT_002668</name>
</gene>
<dbReference type="RefSeq" id="WP_350343369.1">
    <property type="nucleotide sequence ID" value="NZ_CP158367.1"/>
</dbReference>
<sequence>MNKLKVNNLFIFTLGLVCLSLGVVLVIKSDLGVSVATSLPYVISLQFTAISFGMWNYIIHGLVLALLVIIVKRLTVKYLMSFIVAFLFGTAIDIFTFLLEPINAESFVNRLALFILGSIVISIGVASFIKSNYPILPFDTFVKEISLEKDITISKFKTGFDLTIFSLSFSFSLIFFRAIEGLHIGTLVSAVILGSMIGACLKILNKYIEGKTFFAEEKIKSVMDLNLLKYLKAKGVQSKDSVEK</sequence>
<feature type="transmembrane region" description="Helical" evidence="1">
    <location>
        <begin position="9"/>
        <end position="27"/>
    </location>
</feature>
<protein>
    <submittedName>
        <fullName evidence="2">DUF6198 family protein</fullName>
    </submittedName>
</protein>
<feature type="transmembrane region" description="Helical" evidence="1">
    <location>
        <begin position="47"/>
        <end position="71"/>
    </location>
</feature>